<feature type="transmembrane region" description="Helical" evidence="8">
    <location>
        <begin position="185"/>
        <end position="205"/>
    </location>
</feature>
<dbReference type="Gene3D" id="3.30.450.20">
    <property type="entry name" value="PAS domain"/>
    <property type="match status" value="1"/>
</dbReference>
<dbReference type="PANTHER" id="PTHR41523">
    <property type="entry name" value="TWO-COMPONENT SYSTEM SENSOR PROTEIN"/>
    <property type="match status" value="1"/>
</dbReference>
<feature type="transmembrane region" description="Helical" evidence="8">
    <location>
        <begin position="12"/>
        <end position="32"/>
    </location>
</feature>
<dbReference type="Pfam" id="PF07568">
    <property type="entry name" value="HisKA_2"/>
    <property type="match status" value="1"/>
</dbReference>
<keyword evidence="8" id="KW-0472">Membrane</keyword>
<dbReference type="PANTHER" id="PTHR41523:SF8">
    <property type="entry name" value="ETHYLENE RESPONSE SENSOR PROTEIN"/>
    <property type="match status" value="1"/>
</dbReference>
<accession>A0A2W5S7U2</accession>
<feature type="domain" description="Histidine kinase" evidence="9">
    <location>
        <begin position="249"/>
        <end position="441"/>
    </location>
</feature>
<dbReference type="SMART" id="SM00387">
    <property type="entry name" value="HATPase_c"/>
    <property type="match status" value="1"/>
</dbReference>
<organism evidence="10 11">
    <name type="scientific">Cereibacter sphaeroides</name>
    <name type="common">Rhodobacter sphaeroides</name>
    <dbReference type="NCBI Taxonomy" id="1063"/>
    <lineage>
        <taxon>Bacteria</taxon>
        <taxon>Pseudomonadati</taxon>
        <taxon>Pseudomonadota</taxon>
        <taxon>Alphaproteobacteria</taxon>
        <taxon>Rhodobacterales</taxon>
        <taxon>Paracoccaceae</taxon>
        <taxon>Cereibacter</taxon>
    </lineage>
</organism>
<evidence type="ECO:0000256" key="8">
    <source>
        <dbReference type="SAM" id="Phobius"/>
    </source>
</evidence>
<dbReference type="CDD" id="cd19410">
    <property type="entry name" value="HK9-like_sensor"/>
    <property type="match status" value="1"/>
</dbReference>
<evidence type="ECO:0000256" key="5">
    <source>
        <dbReference type="ARBA" id="ARBA00022741"/>
    </source>
</evidence>
<dbReference type="EMBL" id="QFQS01000004">
    <property type="protein sequence ID" value="PZQ96144.1"/>
    <property type="molecule type" value="Genomic_DNA"/>
</dbReference>
<proteinExistence type="predicted"/>
<dbReference type="InterPro" id="IPR011495">
    <property type="entry name" value="Sig_transdc_His_kin_sub2_dim/P"/>
</dbReference>
<dbReference type="InterPro" id="IPR036890">
    <property type="entry name" value="HATPase_C_sf"/>
</dbReference>
<evidence type="ECO:0000256" key="2">
    <source>
        <dbReference type="ARBA" id="ARBA00012438"/>
    </source>
</evidence>
<protein>
    <recommendedName>
        <fullName evidence="2">histidine kinase</fullName>
        <ecNumber evidence="2">2.7.13.3</ecNumber>
    </recommendedName>
</protein>
<keyword evidence="5" id="KW-0547">Nucleotide-binding</keyword>
<name>A0A2W5S7U2_CERSP</name>
<evidence type="ECO:0000259" key="9">
    <source>
        <dbReference type="PROSITE" id="PS50109"/>
    </source>
</evidence>
<dbReference type="InterPro" id="IPR005467">
    <property type="entry name" value="His_kinase_dom"/>
</dbReference>
<keyword evidence="8" id="KW-0812">Transmembrane</keyword>
<gene>
    <name evidence="10" type="ORF">DI533_17045</name>
</gene>
<dbReference type="Gene3D" id="3.30.565.10">
    <property type="entry name" value="Histidine kinase-like ATPase, C-terminal domain"/>
    <property type="match status" value="1"/>
</dbReference>
<dbReference type="Proteomes" id="UP000248975">
    <property type="component" value="Unassembled WGS sequence"/>
</dbReference>
<dbReference type="Pfam" id="PF02518">
    <property type="entry name" value="HATPase_c"/>
    <property type="match status" value="1"/>
</dbReference>
<comment type="catalytic activity">
    <reaction evidence="1">
        <text>ATP + protein L-histidine = ADP + protein N-phospho-L-histidine.</text>
        <dbReference type="EC" id="2.7.13.3"/>
    </reaction>
</comment>
<dbReference type="InterPro" id="IPR003594">
    <property type="entry name" value="HATPase_dom"/>
</dbReference>
<dbReference type="EC" id="2.7.13.3" evidence="2"/>
<dbReference type="GO" id="GO:0004673">
    <property type="term" value="F:protein histidine kinase activity"/>
    <property type="evidence" value="ECO:0007669"/>
    <property type="project" value="UniProtKB-EC"/>
</dbReference>
<dbReference type="SUPFAM" id="SSF55874">
    <property type="entry name" value="ATPase domain of HSP90 chaperone/DNA topoisomerase II/histidine kinase"/>
    <property type="match status" value="1"/>
</dbReference>
<keyword evidence="7" id="KW-0067">ATP-binding</keyword>
<reference evidence="10 11" key="1">
    <citation type="submission" date="2017-08" db="EMBL/GenBank/DDBJ databases">
        <title>Infants hospitalized years apart are colonized by the same room-sourced microbial strains.</title>
        <authorList>
            <person name="Brooks B."/>
            <person name="Olm M.R."/>
            <person name="Firek B.A."/>
            <person name="Baker R."/>
            <person name="Thomas B.C."/>
            <person name="Morowitz M.J."/>
            <person name="Banfield J.F."/>
        </authorList>
    </citation>
    <scope>NUCLEOTIDE SEQUENCE [LARGE SCALE GENOMIC DNA]</scope>
    <source>
        <strain evidence="10">S2_003_000_R2_11</strain>
    </source>
</reference>
<dbReference type="GO" id="GO:0005524">
    <property type="term" value="F:ATP binding"/>
    <property type="evidence" value="ECO:0007669"/>
    <property type="project" value="UniProtKB-KW"/>
</dbReference>
<evidence type="ECO:0000256" key="3">
    <source>
        <dbReference type="ARBA" id="ARBA00022553"/>
    </source>
</evidence>
<keyword evidence="4" id="KW-0808">Transferase</keyword>
<keyword evidence="8" id="KW-1133">Transmembrane helix</keyword>
<keyword evidence="3" id="KW-0597">Phosphoprotein</keyword>
<keyword evidence="6" id="KW-0418">Kinase</keyword>
<dbReference type="PROSITE" id="PS50109">
    <property type="entry name" value="HIS_KIN"/>
    <property type="match status" value="1"/>
</dbReference>
<evidence type="ECO:0000256" key="4">
    <source>
        <dbReference type="ARBA" id="ARBA00022679"/>
    </source>
</evidence>
<evidence type="ECO:0000256" key="1">
    <source>
        <dbReference type="ARBA" id="ARBA00000085"/>
    </source>
</evidence>
<sequence length="441" mass="48163">MESARSVVGSAIGLLSVAFLVLLFIVGLTFWLGERARSSFDMTTHARDIRIAAVGLRTSLQAAESSQRGYLVTGNEVYLAPFSTAKAEALRLLPELSQRLPPESKPALDRLVVLVDQKVSEMDQTIELKRQRQDEELKALLRSNRGKALMDEANVFLSAFIRSADNLVAEEVVSQREGFDLLRTATLAAALLILFLTVLVVRLIARFISDLNRSRAETSALNTHLEKRVAERTEQLSQSRDRAEMLLAEVNHRVANSLAMVASLVGLQSRGAVSEETKELLAETQRRISAVSLVHKKLYTSNDVRVVSLDEYLPSLLDQLELSLRQDGHGAALRQVIEPMKLPTDQSVSLGIIATEWVTNAFKYAYPDGSGEIRVKLRSGQGGAAELVVEDDGIGRSEAEVVRGTGLGTKLVTAMAASLGAKVEYASRNPGTAARLILPLH</sequence>
<comment type="caution">
    <text evidence="10">The sequence shown here is derived from an EMBL/GenBank/DDBJ whole genome shotgun (WGS) entry which is preliminary data.</text>
</comment>
<dbReference type="InterPro" id="IPR007891">
    <property type="entry name" value="CHASE3"/>
</dbReference>
<evidence type="ECO:0000256" key="7">
    <source>
        <dbReference type="ARBA" id="ARBA00022840"/>
    </source>
</evidence>
<evidence type="ECO:0000313" key="10">
    <source>
        <dbReference type="EMBL" id="PZQ96144.1"/>
    </source>
</evidence>
<dbReference type="AlphaFoldDB" id="A0A2W5S7U2"/>
<dbReference type="Pfam" id="PF05227">
    <property type="entry name" value="CHASE3"/>
    <property type="match status" value="1"/>
</dbReference>
<evidence type="ECO:0000313" key="11">
    <source>
        <dbReference type="Proteomes" id="UP000248975"/>
    </source>
</evidence>
<evidence type="ECO:0000256" key="6">
    <source>
        <dbReference type="ARBA" id="ARBA00022777"/>
    </source>
</evidence>